<accession>A0ABY0FHH9</accession>
<protein>
    <submittedName>
        <fullName evidence="3">Uncharacterized protein</fullName>
    </submittedName>
</protein>
<dbReference type="InterPro" id="IPR045782">
    <property type="entry name" value="TrbL_3"/>
</dbReference>
<evidence type="ECO:0000256" key="2">
    <source>
        <dbReference type="SAM" id="Phobius"/>
    </source>
</evidence>
<dbReference type="Pfam" id="PF19590">
    <property type="entry name" value="TrbL_3"/>
    <property type="match status" value="1"/>
</dbReference>
<evidence type="ECO:0000313" key="3">
    <source>
        <dbReference type="EMBL" id="RYC72418.1"/>
    </source>
</evidence>
<dbReference type="EMBL" id="PRLK01000008">
    <property type="protein sequence ID" value="RYC72418.1"/>
    <property type="molecule type" value="Genomic_DNA"/>
</dbReference>
<feature type="transmembrane region" description="Helical" evidence="2">
    <location>
        <begin position="35"/>
        <end position="68"/>
    </location>
</feature>
<feature type="transmembrane region" description="Helical" evidence="2">
    <location>
        <begin position="75"/>
        <end position="94"/>
    </location>
</feature>
<sequence length="654" mass="70612">MGKNIFKLFLDISVTAEQIGGKTGFDSLVKDVASFLAAGAGLVTVVAGAGGILAALAVAAFGIFSFVVILLVRQAVIILCVVASPIAIAAIVLPNTEGFFKKWFSIYRSMIFIYPMASIIMGAAILASTVLRNTQGIGDLEKILFTLIPAMALIGTVKIIKTTLHALGSIGNKISGVLNKGGEITAKKARESDMNKAINRKMLNGSSPLRHASIPLGKGRRLHFSSRTRAIAEKARQDAHDAKHLNYTNESVVRAYGDKEELSSTQAALLRSAQAGLNKAENDNIKNLATIYSHDIDEIRKGNFTNLDDRDTYDKLRNSGDIAGAEKFKESVIVKYVQEAMTTGETQDHGKALMTALYETDGIKPESIISSSLSTLSNEQLLKDKLQIMAQGMATTAYIGKLGQKDATAESMLKLHAFGDGNKYGHTYQSVAQSEAPHSGLTMDKLLSQNKDSLTNTSQFVASNLNNKDNLTSQASAKEIAKMAADILHSPQKMASLGGDERKILMDIASHNPTTSDGNKEPSPQVGQSNKGTTSSSASPTVAVISSDEAKLMAKKISEEVDFGKLTDSQKELIKLANNNDTNNNLADNQLVNAATRVHLEQQAKDMANYQKNQVDNLHRAMQSGQYNSLMNKEYSTLNNREKIIVDAIRQVKK</sequence>
<keyword evidence="4" id="KW-1185">Reference proteome</keyword>
<reference evidence="3 4" key="1">
    <citation type="journal article" date="2018" name="bioRxiv">
        <title>Evidence of independent acquisition and adaption of ultra-small bacteria to human hosts across the highly diverse yet reduced genomes of the phylum Saccharibacteria.</title>
        <authorList>
            <person name="McLean J.S."/>
            <person name="Bor B."/>
            <person name="To T.T."/>
            <person name="Liu Q."/>
            <person name="Kearns K.A."/>
            <person name="Solden L.M."/>
            <person name="Wrighton K.C."/>
            <person name="He X."/>
            <person name="Shi W."/>
        </authorList>
    </citation>
    <scope>NUCLEOTIDE SEQUENCE [LARGE SCALE GENOMIC DNA]</scope>
    <source>
        <strain evidence="3 4">TM7_CMJM_G6_1_HOT_870</strain>
    </source>
</reference>
<keyword evidence="2" id="KW-1133">Transmembrane helix</keyword>
<name>A0ABY0FHH9_9BACT</name>
<feature type="transmembrane region" description="Helical" evidence="2">
    <location>
        <begin position="143"/>
        <end position="160"/>
    </location>
</feature>
<proteinExistence type="predicted"/>
<evidence type="ECO:0000256" key="1">
    <source>
        <dbReference type="SAM" id="MobiDB-lite"/>
    </source>
</evidence>
<evidence type="ECO:0000313" key="4">
    <source>
        <dbReference type="Proteomes" id="UP001190925"/>
    </source>
</evidence>
<organism evidence="3 4">
    <name type="scientific">Candidatus Nanogingivalis gingivitcus</name>
    <dbReference type="NCBI Taxonomy" id="2171992"/>
    <lineage>
        <taxon>Bacteria</taxon>
        <taxon>Candidatus Saccharimonadota</taxon>
        <taxon>Candidatus Nanosyncoccalia</taxon>
        <taxon>Candidatus Nanogingivales</taxon>
        <taxon>Candidatus Nanogingivalaceae</taxon>
        <taxon>Candidatus Nanogingivalis</taxon>
    </lineage>
</organism>
<comment type="caution">
    <text evidence="3">The sequence shown here is derived from an EMBL/GenBank/DDBJ whole genome shotgun (WGS) entry which is preliminary data.</text>
</comment>
<feature type="region of interest" description="Disordered" evidence="1">
    <location>
        <begin position="510"/>
        <end position="542"/>
    </location>
</feature>
<reference evidence="3 4" key="2">
    <citation type="journal article" date="2020" name="Cell Rep.">
        <title>Acquisition and Adaptation of Ultra-small Parasitic Reduced Genome Bacteria to Mammalian Hosts.</title>
        <authorList>
            <person name="McLean J.S."/>
            <person name="Bor B."/>
            <person name="Kerns K.A."/>
            <person name="Liu Q."/>
            <person name="To T.T."/>
            <person name="Solden L."/>
            <person name="Hendrickson E.L."/>
            <person name="Wrighton K."/>
            <person name="Shi W."/>
            <person name="He X."/>
        </authorList>
    </citation>
    <scope>NUCLEOTIDE SEQUENCE [LARGE SCALE GENOMIC DNA]</scope>
    <source>
        <strain evidence="3 4">TM7_CMJM_G6_1_HOT_870</strain>
    </source>
</reference>
<feature type="transmembrane region" description="Helical" evidence="2">
    <location>
        <begin position="106"/>
        <end position="131"/>
    </location>
</feature>
<dbReference type="Proteomes" id="UP001190925">
    <property type="component" value="Unassembled WGS sequence"/>
</dbReference>
<keyword evidence="2" id="KW-0812">Transmembrane</keyword>
<feature type="compositionally biased region" description="Low complexity" evidence="1">
    <location>
        <begin position="533"/>
        <end position="542"/>
    </location>
</feature>
<keyword evidence="2" id="KW-0472">Membrane</keyword>
<gene>
    <name evidence="3" type="ORF">G6CMJM_00516</name>
</gene>